<dbReference type="GO" id="GO:0006508">
    <property type="term" value="P:proteolysis"/>
    <property type="evidence" value="ECO:0007669"/>
    <property type="project" value="UniProtKB-KW"/>
</dbReference>
<evidence type="ECO:0000256" key="2">
    <source>
        <dbReference type="ARBA" id="ARBA00022670"/>
    </source>
</evidence>
<evidence type="ECO:0000256" key="1">
    <source>
        <dbReference type="ARBA" id="ARBA00022438"/>
    </source>
</evidence>
<evidence type="ECO:0000256" key="6">
    <source>
        <dbReference type="ARBA" id="ARBA00034908"/>
    </source>
</evidence>
<keyword evidence="1" id="KW-0031">Aminopeptidase</keyword>
<dbReference type="InterPro" id="IPR040043">
    <property type="entry name" value="ACTMAP"/>
</dbReference>
<comment type="catalytic activity">
    <reaction evidence="7">
        <text>N-terminal N(alpha)-acetyl-L-cysteinyl-L-aspartyl-[protein] + H2O = N-terminal L-aspartyl-[protein] + N-acetyl-L-cysteine</text>
        <dbReference type="Rhea" id="RHEA:74579"/>
        <dbReference type="Rhea" id="RHEA-COMP:12669"/>
        <dbReference type="Rhea" id="RHEA-COMP:18395"/>
        <dbReference type="ChEBI" id="CHEBI:15377"/>
        <dbReference type="ChEBI" id="CHEBI:64720"/>
        <dbReference type="ChEBI" id="CHEBI:78236"/>
        <dbReference type="ChEBI" id="CHEBI:193599"/>
    </reaction>
    <physiologicalReaction direction="left-to-right" evidence="7">
        <dbReference type="Rhea" id="RHEA:74580"/>
    </physiologicalReaction>
</comment>
<keyword evidence="3" id="KW-0378">Hydrolase</keyword>
<name>A0A1S3DHX3_DIACI</name>
<dbReference type="RefSeq" id="XP_008481343.1">
    <property type="nucleotide sequence ID" value="XM_008483121.2"/>
</dbReference>
<keyword evidence="2" id="KW-0645">Protease</keyword>
<dbReference type="AlphaFoldDB" id="A0A1S3DHX3"/>
<dbReference type="PANTHER" id="PTHR28631">
    <property type="entry name" value="UPF0692 PROTEIN C19ORF54"/>
    <property type="match status" value="1"/>
</dbReference>
<proteinExistence type="inferred from homology"/>
<dbReference type="GO" id="GO:0004177">
    <property type="term" value="F:aminopeptidase activity"/>
    <property type="evidence" value="ECO:0007669"/>
    <property type="project" value="UniProtKB-KW"/>
</dbReference>
<feature type="compositionally biased region" description="Polar residues" evidence="8">
    <location>
        <begin position="18"/>
        <end position="28"/>
    </location>
</feature>
<evidence type="ECO:0000256" key="7">
    <source>
        <dbReference type="ARBA" id="ARBA00049041"/>
    </source>
</evidence>
<dbReference type="KEGG" id="dci:103518065"/>
<evidence type="ECO:0000256" key="3">
    <source>
        <dbReference type="ARBA" id="ARBA00022801"/>
    </source>
</evidence>
<dbReference type="Pfam" id="PF21646">
    <property type="entry name" value="ACTMAP-like_C"/>
    <property type="match status" value="1"/>
</dbReference>
<accession>A0A1S3DHX3</accession>
<dbReference type="OMA" id="ICMLANS"/>
<feature type="region of interest" description="Disordered" evidence="8">
    <location>
        <begin position="18"/>
        <end position="63"/>
    </location>
</feature>
<dbReference type="PANTHER" id="PTHR28631:SF1">
    <property type="entry name" value="ACTIN MATURATION PROTEASE"/>
    <property type="match status" value="1"/>
</dbReference>
<organism evidence="9 10">
    <name type="scientific">Diaphorina citri</name>
    <name type="common">Asian citrus psyllid</name>
    <dbReference type="NCBI Taxonomy" id="121845"/>
    <lineage>
        <taxon>Eukaryota</taxon>
        <taxon>Metazoa</taxon>
        <taxon>Ecdysozoa</taxon>
        <taxon>Arthropoda</taxon>
        <taxon>Hexapoda</taxon>
        <taxon>Insecta</taxon>
        <taxon>Pterygota</taxon>
        <taxon>Neoptera</taxon>
        <taxon>Paraneoptera</taxon>
        <taxon>Hemiptera</taxon>
        <taxon>Sternorrhyncha</taxon>
        <taxon>Psylloidea</taxon>
        <taxon>Psyllidae</taxon>
        <taxon>Diaphorininae</taxon>
        <taxon>Diaphorina</taxon>
    </lineage>
</organism>
<comment type="similarity">
    <text evidence="4">Belongs to the ACTMAP family.</text>
</comment>
<dbReference type="PaxDb" id="121845-A0A1S3DHX3"/>
<evidence type="ECO:0000313" key="10">
    <source>
        <dbReference type="RefSeq" id="XP_008481343.1"/>
    </source>
</evidence>
<evidence type="ECO:0000256" key="4">
    <source>
        <dbReference type="ARBA" id="ARBA00034725"/>
    </source>
</evidence>
<dbReference type="Proteomes" id="UP000079169">
    <property type="component" value="Unplaced"/>
</dbReference>
<evidence type="ECO:0000256" key="8">
    <source>
        <dbReference type="SAM" id="MobiDB-lite"/>
    </source>
</evidence>
<sequence length="239" mass="26587">MIRTPTFLVPETFSMSFQSSESALNSQSKPPPPPPFHPLSMSQIPPPPMLPVEPIHTDSSSTKENIPYVNKQDLYNIVYRDVLRKCDILNIGCYENKVWMNPVYPCLQVGPTCGLAVICMLANSMGKQLQLADLLFVSQACGFTKQGEMFSVANLKSLCNQVLGSNQLIIHHGTQGLEKDRKFIADHLKTGAVAFIPYDADYNHDCSVFPRIPRTVCGNILEQNKNVNDMSNDKTSIQP</sequence>
<keyword evidence="9" id="KW-1185">Reference proteome</keyword>
<reference evidence="10" key="1">
    <citation type="submission" date="2025-08" db="UniProtKB">
        <authorList>
            <consortium name="RefSeq"/>
        </authorList>
    </citation>
    <scope>IDENTIFICATION</scope>
</reference>
<gene>
    <name evidence="10" type="primary">LOC103518065</name>
</gene>
<evidence type="ECO:0000256" key="5">
    <source>
        <dbReference type="ARBA" id="ARBA00034848"/>
    </source>
</evidence>
<dbReference type="STRING" id="121845.A0A1S3DHX3"/>
<dbReference type="GeneID" id="103518065"/>
<protein>
    <recommendedName>
        <fullName evidence="5">Actin maturation protease</fullName>
    </recommendedName>
    <alternativeName>
        <fullName evidence="6">Actin aminopeptidase ACTMAP</fullName>
    </alternativeName>
</protein>
<evidence type="ECO:0000313" key="9">
    <source>
        <dbReference type="Proteomes" id="UP000079169"/>
    </source>
</evidence>